<dbReference type="KEGG" id="gtt:GUITHDRAFT_161528"/>
<feature type="domain" description="EF-hand" evidence="2">
    <location>
        <begin position="192"/>
        <end position="227"/>
    </location>
</feature>
<keyword evidence="5" id="KW-1185">Reference proteome</keyword>
<feature type="region of interest" description="Disordered" evidence="1">
    <location>
        <begin position="1"/>
        <end position="45"/>
    </location>
</feature>
<dbReference type="PROSITE" id="PS50222">
    <property type="entry name" value="EF_HAND_2"/>
    <property type="match status" value="1"/>
</dbReference>
<feature type="region of interest" description="Disordered" evidence="1">
    <location>
        <begin position="229"/>
        <end position="254"/>
    </location>
</feature>
<feature type="compositionally biased region" description="Basic and acidic residues" evidence="1">
    <location>
        <begin position="28"/>
        <end position="45"/>
    </location>
</feature>
<feature type="compositionally biased region" description="Basic and acidic residues" evidence="1">
    <location>
        <begin position="177"/>
        <end position="188"/>
    </location>
</feature>
<dbReference type="InterPro" id="IPR011992">
    <property type="entry name" value="EF-hand-dom_pair"/>
</dbReference>
<dbReference type="Proteomes" id="UP000011087">
    <property type="component" value="Unassembled WGS sequence"/>
</dbReference>
<gene>
    <name evidence="3" type="ORF">GUITHDRAFT_161528</name>
</gene>
<evidence type="ECO:0000313" key="4">
    <source>
        <dbReference type="EnsemblProtists" id="EKX51460"/>
    </source>
</evidence>
<evidence type="ECO:0000313" key="3">
    <source>
        <dbReference type="EMBL" id="EKX51460.1"/>
    </source>
</evidence>
<reference evidence="3 5" key="1">
    <citation type="journal article" date="2012" name="Nature">
        <title>Algal genomes reveal evolutionary mosaicism and the fate of nucleomorphs.</title>
        <authorList>
            <consortium name="DOE Joint Genome Institute"/>
            <person name="Curtis B.A."/>
            <person name="Tanifuji G."/>
            <person name="Burki F."/>
            <person name="Gruber A."/>
            <person name="Irimia M."/>
            <person name="Maruyama S."/>
            <person name="Arias M.C."/>
            <person name="Ball S.G."/>
            <person name="Gile G.H."/>
            <person name="Hirakawa Y."/>
            <person name="Hopkins J.F."/>
            <person name="Kuo A."/>
            <person name="Rensing S.A."/>
            <person name="Schmutz J."/>
            <person name="Symeonidi A."/>
            <person name="Elias M."/>
            <person name="Eveleigh R.J."/>
            <person name="Herman E.K."/>
            <person name="Klute M.J."/>
            <person name="Nakayama T."/>
            <person name="Obornik M."/>
            <person name="Reyes-Prieto A."/>
            <person name="Armbrust E.V."/>
            <person name="Aves S.J."/>
            <person name="Beiko R.G."/>
            <person name="Coutinho P."/>
            <person name="Dacks J.B."/>
            <person name="Durnford D.G."/>
            <person name="Fast N.M."/>
            <person name="Green B.R."/>
            <person name="Grisdale C.J."/>
            <person name="Hempel F."/>
            <person name="Henrissat B."/>
            <person name="Hoppner M.P."/>
            <person name="Ishida K."/>
            <person name="Kim E."/>
            <person name="Koreny L."/>
            <person name="Kroth P.G."/>
            <person name="Liu Y."/>
            <person name="Malik S.B."/>
            <person name="Maier U.G."/>
            <person name="McRose D."/>
            <person name="Mock T."/>
            <person name="Neilson J.A."/>
            <person name="Onodera N.T."/>
            <person name="Poole A.M."/>
            <person name="Pritham E.J."/>
            <person name="Richards T.A."/>
            <person name="Rocap G."/>
            <person name="Roy S.W."/>
            <person name="Sarai C."/>
            <person name="Schaack S."/>
            <person name="Shirato S."/>
            <person name="Slamovits C.H."/>
            <person name="Spencer D.F."/>
            <person name="Suzuki S."/>
            <person name="Worden A.Z."/>
            <person name="Zauner S."/>
            <person name="Barry K."/>
            <person name="Bell C."/>
            <person name="Bharti A.K."/>
            <person name="Crow J.A."/>
            <person name="Grimwood J."/>
            <person name="Kramer R."/>
            <person name="Lindquist E."/>
            <person name="Lucas S."/>
            <person name="Salamov A."/>
            <person name="McFadden G.I."/>
            <person name="Lane C.E."/>
            <person name="Keeling P.J."/>
            <person name="Gray M.W."/>
            <person name="Grigoriev I.V."/>
            <person name="Archibald J.M."/>
        </authorList>
    </citation>
    <scope>NUCLEOTIDE SEQUENCE</scope>
    <source>
        <strain evidence="3 5">CCMP2712</strain>
    </source>
</reference>
<feature type="compositionally biased region" description="Low complexity" evidence="1">
    <location>
        <begin position="239"/>
        <end position="254"/>
    </location>
</feature>
<name>L1JTD7_GUITC</name>
<evidence type="ECO:0000313" key="5">
    <source>
        <dbReference type="Proteomes" id="UP000011087"/>
    </source>
</evidence>
<dbReference type="HOGENOM" id="CLU_543427_0_0_1"/>
<evidence type="ECO:0000256" key="1">
    <source>
        <dbReference type="SAM" id="MobiDB-lite"/>
    </source>
</evidence>
<dbReference type="PaxDb" id="55529-EKX51460"/>
<feature type="region of interest" description="Disordered" evidence="1">
    <location>
        <begin position="161"/>
        <end position="188"/>
    </location>
</feature>
<dbReference type="SUPFAM" id="SSF47473">
    <property type="entry name" value="EF-hand"/>
    <property type="match status" value="1"/>
</dbReference>
<feature type="region of interest" description="Disordered" evidence="1">
    <location>
        <begin position="447"/>
        <end position="489"/>
    </location>
</feature>
<reference evidence="5" key="2">
    <citation type="submission" date="2012-11" db="EMBL/GenBank/DDBJ databases">
        <authorList>
            <person name="Kuo A."/>
            <person name="Curtis B.A."/>
            <person name="Tanifuji G."/>
            <person name="Burki F."/>
            <person name="Gruber A."/>
            <person name="Irimia M."/>
            <person name="Maruyama S."/>
            <person name="Arias M.C."/>
            <person name="Ball S.G."/>
            <person name="Gile G.H."/>
            <person name="Hirakawa Y."/>
            <person name="Hopkins J.F."/>
            <person name="Rensing S.A."/>
            <person name="Schmutz J."/>
            <person name="Symeonidi A."/>
            <person name="Elias M."/>
            <person name="Eveleigh R.J."/>
            <person name="Herman E.K."/>
            <person name="Klute M.J."/>
            <person name="Nakayama T."/>
            <person name="Obornik M."/>
            <person name="Reyes-Prieto A."/>
            <person name="Armbrust E.V."/>
            <person name="Aves S.J."/>
            <person name="Beiko R.G."/>
            <person name="Coutinho P."/>
            <person name="Dacks J.B."/>
            <person name="Durnford D.G."/>
            <person name="Fast N.M."/>
            <person name="Green B.R."/>
            <person name="Grisdale C."/>
            <person name="Hempe F."/>
            <person name="Henrissat B."/>
            <person name="Hoppner M.P."/>
            <person name="Ishida K.-I."/>
            <person name="Kim E."/>
            <person name="Koreny L."/>
            <person name="Kroth P.G."/>
            <person name="Liu Y."/>
            <person name="Malik S.-B."/>
            <person name="Maier U.G."/>
            <person name="McRose D."/>
            <person name="Mock T."/>
            <person name="Neilson J.A."/>
            <person name="Onodera N.T."/>
            <person name="Poole A.M."/>
            <person name="Pritham E.J."/>
            <person name="Richards T.A."/>
            <person name="Rocap G."/>
            <person name="Roy S.W."/>
            <person name="Sarai C."/>
            <person name="Schaack S."/>
            <person name="Shirato S."/>
            <person name="Slamovits C.H."/>
            <person name="Spencer D.F."/>
            <person name="Suzuki S."/>
            <person name="Worden A.Z."/>
            <person name="Zauner S."/>
            <person name="Barry K."/>
            <person name="Bell C."/>
            <person name="Bharti A.K."/>
            <person name="Crow J.A."/>
            <person name="Grimwood J."/>
            <person name="Kramer R."/>
            <person name="Lindquist E."/>
            <person name="Lucas S."/>
            <person name="Salamov A."/>
            <person name="McFadden G.I."/>
            <person name="Lane C.E."/>
            <person name="Keeling P.J."/>
            <person name="Gray M.W."/>
            <person name="Grigoriev I.V."/>
            <person name="Archibald J.M."/>
        </authorList>
    </citation>
    <scope>NUCLEOTIDE SEQUENCE</scope>
    <source>
        <strain evidence="5">CCMP2712</strain>
    </source>
</reference>
<sequence>MQHNPANRPKGQLERSRRSSTSLSGHVYEPHNLRRKELREVRSSWKDPPKMWKDHIRMQSAAKDWLTSQTEIRQKLKNLLPAPKMKPKTREDVGSRDMNYDSIRRIRVKEITLKRIRQADYRHDGTVSLDALAKAFDIPMPKRTRAATSMGILERNHQKMNKMEGMEDEESEIESVSTRDQDHEPDSHEDQLTWEELQDVFQAFDLDRSGRIKIEDFLKFVYSKPARPDSLQTSRISTSSTGPKSARPSSSSHSIFDPTWERALYQLFVRNAFMRKRLDFSGFIACIKTSGIFDTHFGLSITRSVPGQVRLRHLREEFEERISSRVQQESAVNPEDHFLTFDKESAIVSNDTKEEERVFITDARRGDAADSEEEPGNTSVHLFLPSESSLAFQASPDIDSIARTTITFHEFLTAIHNLLSKSEKIDPSLIQLRRWSRDVDMQRTMGSHPPSFICNQSSSSRSLARTRGNLLRPAGSSRSSSYTGKFEGTQHSLMNRPYTSYT</sequence>
<feature type="compositionally biased region" description="Polar residues" evidence="1">
    <location>
        <begin position="453"/>
        <end position="463"/>
    </location>
</feature>
<dbReference type="RefSeq" id="XP_005838440.1">
    <property type="nucleotide sequence ID" value="XM_005838383.1"/>
</dbReference>
<dbReference type="GeneID" id="17308121"/>
<accession>L1JTD7</accession>
<dbReference type="InterPro" id="IPR002048">
    <property type="entry name" value="EF_hand_dom"/>
</dbReference>
<dbReference type="GO" id="GO:0005509">
    <property type="term" value="F:calcium ion binding"/>
    <property type="evidence" value="ECO:0007669"/>
    <property type="project" value="InterPro"/>
</dbReference>
<feature type="compositionally biased region" description="Polar residues" evidence="1">
    <location>
        <begin position="476"/>
        <end position="489"/>
    </location>
</feature>
<protein>
    <recommendedName>
        <fullName evidence="2">EF-hand domain-containing protein</fullName>
    </recommendedName>
</protein>
<dbReference type="EnsemblProtists" id="EKX51460">
    <property type="protein sequence ID" value="EKX51460"/>
    <property type="gene ID" value="GUITHDRAFT_161528"/>
</dbReference>
<dbReference type="EMBL" id="JH992975">
    <property type="protein sequence ID" value="EKX51460.1"/>
    <property type="molecule type" value="Genomic_DNA"/>
</dbReference>
<reference evidence="4" key="3">
    <citation type="submission" date="2015-06" db="UniProtKB">
        <authorList>
            <consortium name="EnsemblProtists"/>
        </authorList>
    </citation>
    <scope>IDENTIFICATION</scope>
</reference>
<proteinExistence type="predicted"/>
<dbReference type="AlphaFoldDB" id="L1JTD7"/>
<dbReference type="Gene3D" id="1.10.238.10">
    <property type="entry name" value="EF-hand"/>
    <property type="match status" value="1"/>
</dbReference>
<evidence type="ECO:0000259" key="2">
    <source>
        <dbReference type="PROSITE" id="PS50222"/>
    </source>
</evidence>
<organism evidence="3">
    <name type="scientific">Guillardia theta (strain CCMP2712)</name>
    <name type="common">Cryptophyte</name>
    <dbReference type="NCBI Taxonomy" id="905079"/>
    <lineage>
        <taxon>Eukaryota</taxon>
        <taxon>Cryptophyceae</taxon>
        <taxon>Pyrenomonadales</taxon>
        <taxon>Geminigeraceae</taxon>
        <taxon>Guillardia</taxon>
    </lineage>
</organism>